<evidence type="ECO:0000256" key="2">
    <source>
        <dbReference type="ARBA" id="ARBA00005642"/>
    </source>
</evidence>
<dbReference type="RefSeq" id="WP_424605316.1">
    <property type="nucleotide sequence ID" value="NZ_JBNAVA010000003.1"/>
</dbReference>
<evidence type="ECO:0000256" key="4">
    <source>
        <dbReference type="ARBA" id="ARBA00023235"/>
    </source>
</evidence>
<dbReference type="SUPFAM" id="SSF55120">
    <property type="entry name" value="Pseudouridine synthase"/>
    <property type="match status" value="1"/>
</dbReference>
<name>A0A2J6WPS3_9BACT</name>
<dbReference type="GO" id="GO:0003723">
    <property type="term" value="F:RNA binding"/>
    <property type="evidence" value="ECO:0007669"/>
    <property type="project" value="InterPro"/>
</dbReference>
<comment type="similarity">
    <text evidence="2 5">Belongs to the pseudouridine synthase TruB family. Type 1 subfamily.</text>
</comment>
<dbReference type="PANTHER" id="PTHR13767:SF2">
    <property type="entry name" value="PSEUDOURIDYLATE SYNTHASE TRUB1"/>
    <property type="match status" value="1"/>
</dbReference>
<dbReference type="InterPro" id="IPR014780">
    <property type="entry name" value="tRNA_psdUridine_synth_TruB"/>
</dbReference>
<protein>
    <recommendedName>
        <fullName evidence="5">tRNA pseudouridine synthase B</fullName>
        <ecNumber evidence="5">5.4.99.25</ecNumber>
    </recommendedName>
    <alternativeName>
        <fullName evidence="5">tRNA pseudouridine(55) synthase</fullName>
        <shortName evidence="5">Psi55 synthase</shortName>
    </alternativeName>
    <alternativeName>
        <fullName evidence="5">tRNA pseudouridylate synthase</fullName>
    </alternativeName>
    <alternativeName>
        <fullName evidence="5">tRNA-uridine isomerase</fullName>
    </alternativeName>
</protein>
<dbReference type="Gene3D" id="3.30.2350.10">
    <property type="entry name" value="Pseudouridine synthase"/>
    <property type="match status" value="1"/>
</dbReference>
<reference evidence="7 8" key="1">
    <citation type="submission" date="2018-01" db="EMBL/GenBank/DDBJ databases">
        <title>Metagenomic assembled genomes from two thermal pools in the Uzon Caldera, Kamchatka, Russia.</title>
        <authorList>
            <person name="Wilkins L."/>
            <person name="Ettinger C."/>
        </authorList>
    </citation>
    <scope>NUCLEOTIDE SEQUENCE [LARGE SCALE GENOMIC DNA]</scope>
    <source>
        <strain evidence="7">ZAV-05</strain>
    </source>
</reference>
<proteinExistence type="inferred from homology"/>
<feature type="active site" description="Nucleophile" evidence="5">
    <location>
        <position position="38"/>
    </location>
</feature>
<evidence type="ECO:0000256" key="1">
    <source>
        <dbReference type="ARBA" id="ARBA00000385"/>
    </source>
</evidence>
<evidence type="ECO:0000256" key="5">
    <source>
        <dbReference type="HAMAP-Rule" id="MF_01080"/>
    </source>
</evidence>
<dbReference type="GO" id="GO:1990481">
    <property type="term" value="P:mRNA pseudouridine synthesis"/>
    <property type="evidence" value="ECO:0007669"/>
    <property type="project" value="TreeGrafter"/>
</dbReference>
<dbReference type="NCBIfam" id="TIGR00431">
    <property type="entry name" value="TruB"/>
    <property type="match status" value="1"/>
</dbReference>
<feature type="domain" description="Pseudouridine synthase II N-terminal" evidence="6">
    <location>
        <begin position="25"/>
        <end position="171"/>
    </location>
</feature>
<accession>A0A2J6WPS3</accession>
<comment type="catalytic activity">
    <reaction evidence="1 5">
        <text>uridine(55) in tRNA = pseudouridine(55) in tRNA</text>
        <dbReference type="Rhea" id="RHEA:42532"/>
        <dbReference type="Rhea" id="RHEA-COMP:10101"/>
        <dbReference type="Rhea" id="RHEA-COMP:10102"/>
        <dbReference type="ChEBI" id="CHEBI:65314"/>
        <dbReference type="ChEBI" id="CHEBI:65315"/>
        <dbReference type="EC" id="5.4.99.25"/>
    </reaction>
</comment>
<comment type="caution">
    <text evidence="7">The sequence shown here is derived from an EMBL/GenBank/DDBJ whole genome shotgun (WGS) entry which is preliminary data.</text>
</comment>
<sequence>MIGFINLYKEKGVTSFSNINKLSNILGGCKVGHTGTLDPIAEGVLPVCLNEATKLASYLIAEDKEYVAGAVLGFKTDSYDTTGNLVARGDVRIPSDEEIENILKDLVGEVELEIPAFSAVNIKGKRAYELARKGLIENAGMRKSIIYDIKLVEYNYPHLTISLKVEKGTYVRSIINKIGEMLGTFGTMNKLIRIKSGFFHVDTALTVEEIGLMYRNKNYDFLIPVNRVLNWSRVIVKDQFVDMVRNGVSIKKGNYKYIPDNLTEMVFVTDAKGVVLSIAEKAEGEIPFKNVRVFKNENFKI</sequence>
<dbReference type="HAMAP" id="MF_01080">
    <property type="entry name" value="TruB_bact"/>
    <property type="match status" value="1"/>
</dbReference>
<dbReference type="InterPro" id="IPR002501">
    <property type="entry name" value="PsdUridine_synth_N"/>
</dbReference>
<evidence type="ECO:0000256" key="3">
    <source>
        <dbReference type="ARBA" id="ARBA00022694"/>
    </source>
</evidence>
<dbReference type="GO" id="GO:0160148">
    <property type="term" value="F:tRNA pseudouridine(55) synthase activity"/>
    <property type="evidence" value="ECO:0007669"/>
    <property type="project" value="UniProtKB-EC"/>
</dbReference>
<evidence type="ECO:0000259" key="6">
    <source>
        <dbReference type="Pfam" id="PF01509"/>
    </source>
</evidence>
<dbReference type="GO" id="GO:0031119">
    <property type="term" value="P:tRNA pseudouridine synthesis"/>
    <property type="evidence" value="ECO:0007669"/>
    <property type="project" value="UniProtKB-UniRule"/>
</dbReference>
<comment type="function">
    <text evidence="5">Responsible for synthesis of pseudouridine from uracil-55 in the psi GC loop of transfer RNAs.</text>
</comment>
<dbReference type="Proteomes" id="UP000242881">
    <property type="component" value="Unassembled WGS sequence"/>
</dbReference>
<keyword evidence="4 5" id="KW-0413">Isomerase</keyword>
<dbReference type="CDD" id="cd02573">
    <property type="entry name" value="PseudoU_synth_EcTruB"/>
    <property type="match status" value="1"/>
</dbReference>
<gene>
    <name evidence="5 7" type="primary">truB</name>
    <name evidence="7" type="ORF">C0187_01795</name>
</gene>
<dbReference type="AlphaFoldDB" id="A0A2J6WPS3"/>
<keyword evidence="3 5" id="KW-0819">tRNA processing</keyword>
<dbReference type="EMBL" id="PNIN01000023">
    <property type="protein sequence ID" value="PMP72387.1"/>
    <property type="molecule type" value="Genomic_DNA"/>
</dbReference>
<evidence type="ECO:0000313" key="8">
    <source>
        <dbReference type="Proteomes" id="UP000242881"/>
    </source>
</evidence>
<dbReference type="EC" id="5.4.99.25" evidence="5"/>
<dbReference type="InterPro" id="IPR020103">
    <property type="entry name" value="PsdUridine_synth_cat_dom_sf"/>
</dbReference>
<dbReference type="PANTHER" id="PTHR13767">
    <property type="entry name" value="TRNA-PSEUDOURIDINE SYNTHASE"/>
    <property type="match status" value="1"/>
</dbReference>
<dbReference type="Pfam" id="PF01509">
    <property type="entry name" value="TruB_N"/>
    <property type="match status" value="1"/>
</dbReference>
<organism evidence="7 8">
    <name type="scientific">Calditerrivibrio nitroreducens</name>
    <dbReference type="NCBI Taxonomy" id="477976"/>
    <lineage>
        <taxon>Bacteria</taxon>
        <taxon>Pseudomonadati</taxon>
        <taxon>Deferribacterota</taxon>
        <taxon>Deferribacteres</taxon>
        <taxon>Deferribacterales</taxon>
        <taxon>Calditerrivibrionaceae</taxon>
    </lineage>
</organism>
<evidence type="ECO:0000313" key="7">
    <source>
        <dbReference type="EMBL" id="PMP72387.1"/>
    </source>
</evidence>